<name>A0A9Q3CZS9_9BASI</name>
<evidence type="ECO:0000313" key="3">
    <source>
        <dbReference type="Proteomes" id="UP000765509"/>
    </source>
</evidence>
<proteinExistence type="predicted"/>
<organism evidence="2 3">
    <name type="scientific">Austropuccinia psidii MF-1</name>
    <dbReference type="NCBI Taxonomy" id="1389203"/>
    <lineage>
        <taxon>Eukaryota</taxon>
        <taxon>Fungi</taxon>
        <taxon>Dikarya</taxon>
        <taxon>Basidiomycota</taxon>
        <taxon>Pucciniomycotina</taxon>
        <taxon>Pucciniomycetes</taxon>
        <taxon>Pucciniales</taxon>
        <taxon>Sphaerophragmiaceae</taxon>
        <taxon>Austropuccinia</taxon>
    </lineage>
</organism>
<dbReference type="AlphaFoldDB" id="A0A9Q3CZS9"/>
<protein>
    <submittedName>
        <fullName evidence="2">Uncharacterized protein</fullName>
    </submittedName>
</protein>
<accession>A0A9Q3CZS9</accession>
<dbReference type="EMBL" id="AVOT02011804">
    <property type="protein sequence ID" value="MBW0492892.1"/>
    <property type="molecule type" value="Genomic_DNA"/>
</dbReference>
<feature type="compositionally biased region" description="Basic and acidic residues" evidence="1">
    <location>
        <begin position="7"/>
        <end position="26"/>
    </location>
</feature>
<dbReference type="OrthoDB" id="8942758at2759"/>
<evidence type="ECO:0000313" key="2">
    <source>
        <dbReference type="EMBL" id="MBW0492892.1"/>
    </source>
</evidence>
<dbReference type="Proteomes" id="UP000765509">
    <property type="component" value="Unassembled WGS sequence"/>
</dbReference>
<feature type="region of interest" description="Disordered" evidence="1">
    <location>
        <begin position="1"/>
        <end position="53"/>
    </location>
</feature>
<gene>
    <name evidence="2" type="ORF">O181_032607</name>
</gene>
<reference evidence="2" key="1">
    <citation type="submission" date="2021-03" db="EMBL/GenBank/DDBJ databases">
        <title>Draft genome sequence of rust myrtle Austropuccinia psidii MF-1, a brazilian biotype.</title>
        <authorList>
            <person name="Quecine M.C."/>
            <person name="Pachon D.M.R."/>
            <person name="Bonatelli M.L."/>
            <person name="Correr F.H."/>
            <person name="Franceschini L.M."/>
            <person name="Leite T.F."/>
            <person name="Margarido G.R.A."/>
            <person name="Almeida C.A."/>
            <person name="Ferrarezi J.A."/>
            <person name="Labate C.A."/>
        </authorList>
    </citation>
    <scope>NUCLEOTIDE SEQUENCE</scope>
    <source>
        <strain evidence="2">MF-1</strain>
    </source>
</reference>
<sequence>MDITFELDTRYHERQKEKEIHKEKKPPIVGSNPPKPPEGSSSRKDYHWKNKKGKNFQVSKDKPHAVLLTNDNKLIGFEK</sequence>
<keyword evidence="3" id="KW-1185">Reference proteome</keyword>
<evidence type="ECO:0000256" key="1">
    <source>
        <dbReference type="SAM" id="MobiDB-lite"/>
    </source>
</evidence>
<comment type="caution">
    <text evidence="2">The sequence shown here is derived from an EMBL/GenBank/DDBJ whole genome shotgun (WGS) entry which is preliminary data.</text>
</comment>